<dbReference type="EMBL" id="QYUJ01000009">
    <property type="protein sequence ID" value="RJF74637.1"/>
    <property type="molecule type" value="Genomic_DNA"/>
</dbReference>
<sequence length="97" mass="10496">MIHTEHHPAELDPRVKAANSKAAARTLAEAAAALEVIEANLRDLDQPPPSAAERAERHALHEARRAGLEDLHEYPADVDGHPCRILLDGPCVSLLSD</sequence>
<proteinExistence type="predicted"/>
<protein>
    <submittedName>
        <fullName evidence="1">Uncharacterized protein</fullName>
    </submittedName>
</protein>
<gene>
    <name evidence="1" type="ORF">D3875_03595</name>
</gene>
<evidence type="ECO:0000313" key="1">
    <source>
        <dbReference type="EMBL" id="RJF74637.1"/>
    </source>
</evidence>
<name>A0A418VEW9_9DEIO</name>
<dbReference type="AlphaFoldDB" id="A0A418VEW9"/>
<keyword evidence="2" id="KW-1185">Reference proteome</keyword>
<dbReference type="RefSeq" id="WP_119761245.1">
    <property type="nucleotide sequence ID" value="NZ_QYUJ01000009.1"/>
</dbReference>
<evidence type="ECO:0000313" key="2">
    <source>
        <dbReference type="Proteomes" id="UP000286287"/>
    </source>
</evidence>
<accession>A0A418VEW9</accession>
<organism evidence="1 2">
    <name type="scientific">Deinococcus cavernae</name>
    <dbReference type="NCBI Taxonomy" id="2320857"/>
    <lineage>
        <taxon>Bacteria</taxon>
        <taxon>Thermotogati</taxon>
        <taxon>Deinococcota</taxon>
        <taxon>Deinococci</taxon>
        <taxon>Deinococcales</taxon>
        <taxon>Deinococcaceae</taxon>
        <taxon>Deinococcus</taxon>
    </lineage>
</organism>
<comment type="caution">
    <text evidence="1">The sequence shown here is derived from an EMBL/GenBank/DDBJ whole genome shotgun (WGS) entry which is preliminary data.</text>
</comment>
<dbReference type="Proteomes" id="UP000286287">
    <property type="component" value="Unassembled WGS sequence"/>
</dbReference>
<reference evidence="1 2" key="1">
    <citation type="submission" date="2018-09" db="EMBL/GenBank/DDBJ databases">
        <authorList>
            <person name="Zhu H."/>
        </authorList>
    </citation>
    <scope>NUCLEOTIDE SEQUENCE [LARGE SCALE GENOMIC DNA]</scope>
    <source>
        <strain evidence="1 2">K2S05-167</strain>
    </source>
</reference>